<keyword evidence="1" id="KW-0378">Hydrolase</keyword>
<dbReference type="EMBL" id="AP017312">
    <property type="protein sequence ID" value="BAU29561.1"/>
    <property type="molecule type" value="Genomic_DNA"/>
</dbReference>
<organism evidence="1 2">
    <name type="scientific">Aneurinibacillus soli</name>
    <dbReference type="NCBI Taxonomy" id="1500254"/>
    <lineage>
        <taxon>Bacteria</taxon>
        <taxon>Bacillati</taxon>
        <taxon>Bacillota</taxon>
        <taxon>Bacilli</taxon>
        <taxon>Bacillales</taxon>
        <taxon>Paenibacillaceae</taxon>
        <taxon>Aneurinibacillus group</taxon>
        <taxon>Aneurinibacillus</taxon>
    </lineage>
</organism>
<dbReference type="InterPro" id="IPR022742">
    <property type="entry name" value="Hydrolase_4"/>
</dbReference>
<dbReference type="OrthoDB" id="9809549at2"/>
<dbReference type="PANTHER" id="PTHR43265">
    <property type="entry name" value="ESTERASE ESTD"/>
    <property type="match status" value="1"/>
</dbReference>
<dbReference type="InterPro" id="IPR029058">
    <property type="entry name" value="AB_hydrolase_fold"/>
</dbReference>
<sequence>MPIQEHEVIIPSAYPLAGTLTLPENSGDQIPVIIMLHGSGDMDRDENAKQLRINAFKELSDEAVRQGYATLRYDKRGVGQSGGNFYEAGLFDLIDDAVAAVEFSKHQPQLDPKRIILLGHSEGGLLAPAVHARTPVHGMILLASPAEPLADTAAWQREQMKDDMRSQKGFGGWLLRVLNVPGKLDKMNDDLIARINNTTDAVIRYKGKKINAKWNREHVQYDVRPYLAEVDCPVLAITGTKDVQVHPEHVHEIGRLTTGTCEAHLIPDMTHILRRTKVGPGIGEILKDYKKQIVHPIDADVQRLIADWLHRIFPLT</sequence>
<proteinExistence type="predicted"/>
<protein>
    <submittedName>
        <fullName evidence="1">Alpha/beta hydrolase family protein</fullName>
    </submittedName>
</protein>
<evidence type="ECO:0000313" key="2">
    <source>
        <dbReference type="Proteomes" id="UP000217696"/>
    </source>
</evidence>
<dbReference type="Gene3D" id="3.40.50.1820">
    <property type="entry name" value="alpha/beta hydrolase"/>
    <property type="match status" value="1"/>
</dbReference>
<dbReference type="GO" id="GO:0052689">
    <property type="term" value="F:carboxylic ester hydrolase activity"/>
    <property type="evidence" value="ECO:0007669"/>
    <property type="project" value="TreeGrafter"/>
</dbReference>
<accession>A0A0U4WMM8</accession>
<evidence type="ECO:0000313" key="1">
    <source>
        <dbReference type="EMBL" id="BAU29561.1"/>
    </source>
</evidence>
<dbReference type="InterPro" id="IPR053145">
    <property type="entry name" value="AB_hydrolase_Est10"/>
</dbReference>
<dbReference type="PANTHER" id="PTHR43265:SF1">
    <property type="entry name" value="ESTERASE ESTD"/>
    <property type="match status" value="1"/>
</dbReference>
<keyword evidence="2" id="KW-1185">Reference proteome</keyword>
<dbReference type="RefSeq" id="WP_096467228.1">
    <property type="nucleotide sequence ID" value="NZ_AP017312.1"/>
</dbReference>
<dbReference type="AlphaFoldDB" id="A0A0U4WMM8"/>
<dbReference type="Proteomes" id="UP000217696">
    <property type="component" value="Chromosome"/>
</dbReference>
<dbReference type="SUPFAM" id="SSF53474">
    <property type="entry name" value="alpha/beta-Hydrolases"/>
    <property type="match status" value="1"/>
</dbReference>
<gene>
    <name evidence="1" type="ORF">CB4_03761</name>
</gene>
<dbReference type="KEGG" id="asoc:CB4_03761"/>
<dbReference type="Pfam" id="PF12146">
    <property type="entry name" value="Hydrolase_4"/>
    <property type="match status" value="1"/>
</dbReference>
<reference evidence="1 2" key="1">
    <citation type="submission" date="2015-12" db="EMBL/GenBank/DDBJ databases">
        <title>Genome sequence of Aneurinibacillus soli.</title>
        <authorList>
            <person name="Lee J.S."/>
            <person name="Lee K.C."/>
            <person name="Kim K.K."/>
            <person name="Lee B.W."/>
        </authorList>
    </citation>
    <scope>NUCLEOTIDE SEQUENCE [LARGE SCALE GENOMIC DNA]</scope>
    <source>
        <strain evidence="1 2">CB4</strain>
    </source>
</reference>
<name>A0A0U4WMM8_9BACL</name>